<keyword evidence="2" id="KW-1185">Reference proteome</keyword>
<sequence length="151" mass="16911">MVGPHELVLCENEVPLPWETLKIERVNPLVAILEASYSQGWMNWYFPPLLGPKVWHMILRQKSLFSKEIEPREDECGNMVLDFCGRIVIGFYGRMVVSFCGDANLPLAAEDDTMAKATEKDAPAVGTHAETPAVGIHSMKLPQLGLTLKFR</sequence>
<organism evidence="1 2">
    <name type="scientific">Corchorus olitorius</name>
    <dbReference type="NCBI Taxonomy" id="93759"/>
    <lineage>
        <taxon>Eukaryota</taxon>
        <taxon>Viridiplantae</taxon>
        <taxon>Streptophyta</taxon>
        <taxon>Embryophyta</taxon>
        <taxon>Tracheophyta</taxon>
        <taxon>Spermatophyta</taxon>
        <taxon>Magnoliopsida</taxon>
        <taxon>eudicotyledons</taxon>
        <taxon>Gunneridae</taxon>
        <taxon>Pentapetalae</taxon>
        <taxon>rosids</taxon>
        <taxon>malvids</taxon>
        <taxon>Malvales</taxon>
        <taxon>Malvaceae</taxon>
        <taxon>Grewioideae</taxon>
        <taxon>Apeibeae</taxon>
        <taxon>Corchorus</taxon>
    </lineage>
</organism>
<dbReference type="Proteomes" id="UP000187203">
    <property type="component" value="Unassembled WGS sequence"/>
</dbReference>
<comment type="caution">
    <text evidence="1">The sequence shown here is derived from an EMBL/GenBank/DDBJ whole genome shotgun (WGS) entry which is preliminary data.</text>
</comment>
<name>A0A1R3I714_9ROSI</name>
<evidence type="ECO:0000313" key="1">
    <source>
        <dbReference type="EMBL" id="OMO78354.1"/>
    </source>
</evidence>
<dbReference type="AlphaFoldDB" id="A0A1R3I714"/>
<evidence type="ECO:0000313" key="2">
    <source>
        <dbReference type="Proteomes" id="UP000187203"/>
    </source>
</evidence>
<proteinExistence type="predicted"/>
<protein>
    <submittedName>
        <fullName evidence="1">Binding protein</fullName>
    </submittedName>
</protein>
<accession>A0A1R3I714</accession>
<dbReference type="EMBL" id="AWUE01018766">
    <property type="protein sequence ID" value="OMO78354.1"/>
    <property type="molecule type" value="Genomic_DNA"/>
</dbReference>
<reference evidence="2" key="1">
    <citation type="submission" date="2013-09" db="EMBL/GenBank/DDBJ databases">
        <title>Corchorus olitorius genome sequencing.</title>
        <authorList>
            <person name="Alam M."/>
            <person name="Haque M.S."/>
            <person name="Islam M.S."/>
            <person name="Emdad E.M."/>
            <person name="Islam M.M."/>
            <person name="Ahmed B."/>
            <person name="Halim A."/>
            <person name="Hossen Q.M.M."/>
            <person name="Hossain M.Z."/>
            <person name="Ahmed R."/>
            <person name="Khan M.M."/>
            <person name="Islam R."/>
            <person name="Rashid M.M."/>
            <person name="Khan S.A."/>
            <person name="Rahman M.S."/>
            <person name="Alam M."/>
            <person name="Yahiya A.S."/>
            <person name="Khan M.S."/>
            <person name="Azam M.S."/>
            <person name="Haque T."/>
            <person name="Lashkar M.Z.H."/>
            <person name="Akhand A.I."/>
            <person name="Morshed G."/>
            <person name="Roy S."/>
            <person name="Uddin K.S."/>
            <person name="Rabeya T."/>
            <person name="Hossain A.S."/>
            <person name="Chowdhury A."/>
            <person name="Snigdha A.R."/>
            <person name="Mortoza M.S."/>
            <person name="Matin S.A."/>
            <person name="Hoque S.M.E."/>
            <person name="Islam M.K."/>
            <person name="Roy D.K."/>
            <person name="Haider R."/>
            <person name="Moosa M.M."/>
            <person name="Elias S.M."/>
            <person name="Hasan A.M."/>
            <person name="Jahan S."/>
            <person name="Shafiuddin M."/>
            <person name="Mahmood N."/>
            <person name="Shommy N.S."/>
        </authorList>
    </citation>
    <scope>NUCLEOTIDE SEQUENCE [LARGE SCALE GENOMIC DNA]</scope>
    <source>
        <strain evidence="2">cv. O-4</strain>
    </source>
</reference>
<gene>
    <name evidence="1" type="ORF">COLO4_24776</name>
</gene>